<dbReference type="InterPro" id="IPR003583">
    <property type="entry name" value="Hlx-hairpin-Hlx_DNA-bd_motif"/>
</dbReference>
<keyword evidence="14" id="KW-0915">Sodium</keyword>
<evidence type="ECO:0000256" key="8">
    <source>
        <dbReference type="ARBA" id="ARBA00022679"/>
    </source>
</evidence>
<evidence type="ECO:0000256" key="6">
    <source>
        <dbReference type="ARBA" id="ARBA00022481"/>
    </source>
</evidence>
<feature type="domain" description="Helix-hairpin-helix DNA-binding motif class 1" evidence="22">
    <location>
        <begin position="53"/>
        <end position="72"/>
    </location>
</feature>
<evidence type="ECO:0000256" key="1">
    <source>
        <dbReference type="ARBA" id="ARBA00001946"/>
    </source>
</evidence>
<dbReference type="EC" id="2.7.7.7" evidence="3"/>
<dbReference type="CDD" id="cd07436">
    <property type="entry name" value="PHP_PolX"/>
    <property type="match status" value="1"/>
</dbReference>
<evidence type="ECO:0000256" key="11">
    <source>
        <dbReference type="ARBA" id="ARBA00022763"/>
    </source>
</evidence>
<keyword evidence="7" id="KW-0237">DNA synthesis</keyword>
<comment type="cofactor">
    <cofactor evidence="1">
        <name>Mg(2+)</name>
        <dbReference type="ChEBI" id="CHEBI:18420"/>
    </cofactor>
</comment>
<evidence type="ECO:0000313" key="26">
    <source>
        <dbReference type="Proteomes" id="UP000176834"/>
    </source>
</evidence>
<evidence type="ECO:0000256" key="13">
    <source>
        <dbReference type="ARBA" id="ARBA00022932"/>
    </source>
</evidence>
<feature type="domain" description="Polymerase/histidinol phosphatase N-terminal" evidence="23">
    <location>
        <begin position="339"/>
        <end position="420"/>
    </location>
</feature>
<accession>A0A1F8F357</accession>
<evidence type="ECO:0000256" key="5">
    <source>
        <dbReference type="ARBA" id="ARBA00020020"/>
    </source>
</evidence>
<evidence type="ECO:0000259" key="23">
    <source>
        <dbReference type="SMART" id="SM00481"/>
    </source>
</evidence>
<dbReference type="Gene3D" id="3.30.460.10">
    <property type="entry name" value="Beta Polymerase, domain 2"/>
    <property type="match status" value="1"/>
</dbReference>
<dbReference type="InterPro" id="IPR027421">
    <property type="entry name" value="DNA_pol_lamdba_lyase_dom_sf"/>
</dbReference>
<keyword evidence="15" id="KW-0234">DNA repair</keyword>
<sequence>MLNQVLSKIFREMAVFLEIKGVAFKPQAYEKVSEVLENLEEDVKDIYKNGDLKALENIPGVGASIAEHIEEYIKTGHIKNYEKLKKELPVDIECLRSVEGVGPKTILLLYKKLKIKNLEKLEEAAKAGKIRKIKGLGEKTEQKILKGIEFVKSSGGRLILGYAVPIAKTLLEKIRSLPGVELAEFGGSLRRRQETIGDLDFIAFSDNPTEIINKFLKFPEIKHVYTKGEYRALVRLDIDMDADISVVSPKSFGAAMIAWTGNKHHNIAIRAIAEKKGWLLNDYGLWKNKQLLASKTEEEVYQKLGMDWIPPEIRNDSGEIKAALEGKLPKLVGYEDLKGDLQVQTDWTDGKHSIKEMAGAAQKMGLEYICITDHTKSLAMTGGSDEKRLLKQMAAIDEVNREFKSSKFKVLKGAEVNIMKDGTLDIDDEILAKLDVVGAAVHQNFNMSEGDMTNRIIRAVENPNVDIIFHPTGRIINKRPAYPVNVEELLKAAKRTKTVMEIDAFPDRLDLKDEYIRKGVEMGVKFAIDSDAHHIYHLQYLEYGIAQARRGWATKTDIINTRSWQEMLKLLK</sequence>
<dbReference type="InterPro" id="IPR010996">
    <property type="entry name" value="HHH_MUS81"/>
</dbReference>
<evidence type="ECO:0000256" key="4">
    <source>
        <dbReference type="ARBA" id="ARBA00012720"/>
    </source>
</evidence>
<gene>
    <name evidence="25" type="ORF">A3B86_00515</name>
</gene>
<dbReference type="Gene3D" id="3.30.210.10">
    <property type="entry name" value="DNA polymerase, thumb domain"/>
    <property type="match status" value="1"/>
</dbReference>
<keyword evidence="11" id="KW-0227">DNA damage</keyword>
<evidence type="ECO:0000256" key="16">
    <source>
        <dbReference type="ARBA" id="ARBA00035717"/>
    </source>
</evidence>
<dbReference type="GO" id="GO:0003677">
    <property type="term" value="F:DNA binding"/>
    <property type="evidence" value="ECO:0007669"/>
    <property type="project" value="InterPro"/>
</dbReference>
<dbReference type="GO" id="GO:0008270">
    <property type="term" value="F:zinc ion binding"/>
    <property type="evidence" value="ECO:0007669"/>
    <property type="project" value="TreeGrafter"/>
</dbReference>
<dbReference type="EMBL" id="MGJN01000004">
    <property type="protein sequence ID" value="OGN07563.1"/>
    <property type="molecule type" value="Genomic_DNA"/>
</dbReference>
<dbReference type="InterPro" id="IPR047967">
    <property type="entry name" value="PolX_PHP"/>
</dbReference>
<name>A0A1F8F357_9BACT</name>
<dbReference type="SMART" id="SM00483">
    <property type="entry name" value="POLXc"/>
    <property type="match status" value="1"/>
</dbReference>
<dbReference type="SMART" id="SM00278">
    <property type="entry name" value="HhH1"/>
    <property type="match status" value="3"/>
</dbReference>
<organism evidence="25 26">
    <name type="scientific">Candidatus Yanofskybacteria bacterium RIFCSPHIGHO2_02_FULL_38_22b</name>
    <dbReference type="NCBI Taxonomy" id="1802673"/>
    <lineage>
        <taxon>Bacteria</taxon>
        <taxon>Candidatus Yanofskyibacteriota</taxon>
    </lineage>
</organism>
<comment type="caution">
    <text evidence="25">The sequence shown here is derived from an EMBL/GenBank/DDBJ whole genome shotgun (WGS) entry which is preliminary data.</text>
</comment>
<dbReference type="InterPro" id="IPR037160">
    <property type="entry name" value="DNA_Pol_thumb_sf"/>
</dbReference>
<dbReference type="InterPro" id="IPR004013">
    <property type="entry name" value="PHP_dom"/>
</dbReference>
<evidence type="ECO:0000256" key="2">
    <source>
        <dbReference type="ARBA" id="ARBA00004496"/>
    </source>
</evidence>
<evidence type="ECO:0000313" key="25">
    <source>
        <dbReference type="EMBL" id="OGN07563.1"/>
    </source>
</evidence>
<keyword evidence="13" id="KW-0239">DNA-directed DNA polymerase</keyword>
<dbReference type="Pfam" id="PF14791">
    <property type="entry name" value="DNA_pol_B_thumb"/>
    <property type="match status" value="1"/>
</dbReference>
<dbReference type="Pfam" id="PF14716">
    <property type="entry name" value="HHH_8"/>
    <property type="match status" value="1"/>
</dbReference>
<dbReference type="PANTHER" id="PTHR36928">
    <property type="entry name" value="PHOSPHATASE YCDX-RELATED"/>
    <property type="match status" value="1"/>
</dbReference>
<dbReference type="InterPro" id="IPR003141">
    <property type="entry name" value="Pol/His_phosphatase_N"/>
</dbReference>
<dbReference type="InterPro" id="IPR002008">
    <property type="entry name" value="DNA_pol_X_beta-like"/>
</dbReference>
<evidence type="ECO:0000256" key="20">
    <source>
        <dbReference type="ARBA" id="ARBA00045548"/>
    </source>
</evidence>
<reference evidence="25 26" key="1">
    <citation type="journal article" date="2016" name="Nat. Commun.">
        <title>Thousands of microbial genomes shed light on interconnected biogeochemical processes in an aquifer system.</title>
        <authorList>
            <person name="Anantharaman K."/>
            <person name="Brown C.T."/>
            <person name="Hug L.A."/>
            <person name="Sharon I."/>
            <person name="Castelle C.J."/>
            <person name="Probst A.J."/>
            <person name="Thomas B.C."/>
            <person name="Singh A."/>
            <person name="Wilkins M.J."/>
            <person name="Karaoz U."/>
            <person name="Brodie E.L."/>
            <person name="Williams K.H."/>
            <person name="Hubbard S.S."/>
            <person name="Banfield J.F."/>
        </authorList>
    </citation>
    <scope>NUCLEOTIDE SEQUENCE [LARGE SCALE GENOMIC DNA]</scope>
</reference>
<comment type="catalytic activity">
    <reaction evidence="19">
        <text>a 5'-end 2'-deoxyribose-2'-deoxyribonucleotide-DNA = (2E,4S)-4-hydroxypenten-2-al-5-phosphate + a 5'-end 5'-phospho-2'-deoxyribonucleoside-DNA + H(+)</text>
        <dbReference type="Rhea" id="RHEA:76255"/>
        <dbReference type="Rhea" id="RHEA-COMP:13180"/>
        <dbReference type="Rhea" id="RHEA-COMP:18657"/>
        <dbReference type="ChEBI" id="CHEBI:15378"/>
        <dbReference type="ChEBI" id="CHEBI:136412"/>
        <dbReference type="ChEBI" id="CHEBI:195194"/>
        <dbReference type="ChEBI" id="CHEBI:195195"/>
    </reaction>
</comment>
<evidence type="ECO:0000256" key="10">
    <source>
        <dbReference type="ARBA" id="ARBA00022705"/>
    </source>
</evidence>
<keyword evidence="10" id="KW-0235">DNA replication</keyword>
<evidence type="ECO:0000256" key="7">
    <source>
        <dbReference type="ARBA" id="ARBA00022634"/>
    </source>
</evidence>
<dbReference type="InterPro" id="IPR043519">
    <property type="entry name" value="NT_sf"/>
</dbReference>
<dbReference type="InterPro" id="IPR002054">
    <property type="entry name" value="DNA-dir_DNA_pol_X"/>
</dbReference>
<feature type="domain" description="Helix-hairpin-helix DNA-binding motif class 1" evidence="22">
    <location>
        <begin position="128"/>
        <end position="147"/>
    </location>
</feature>
<dbReference type="Pfam" id="PF14520">
    <property type="entry name" value="HHH_5"/>
    <property type="match status" value="1"/>
</dbReference>
<evidence type="ECO:0000256" key="3">
    <source>
        <dbReference type="ARBA" id="ARBA00012417"/>
    </source>
</evidence>
<keyword evidence="6" id="KW-0488">Methylation</keyword>
<dbReference type="InterPro" id="IPR029398">
    <property type="entry name" value="PolB_thumb"/>
</dbReference>
<keyword evidence="8" id="KW-0808">Transferase</keyword>
<feature type="domain" description="DNA-directed DNA polymerase X" evidence="24">
    <location>
        <begin position="1"/>
        <end position="315"/>
    </location>
</feature>
<dbReference type="InterPro" id="IPR016195">
    <property type="entry name" value="Pol/histidinol_Pase-like"/>
</dbReference>
<evidence type="ECO:0000256" key="19">
    <source>
        <dbReference type="ARBA" id="ARBA00044678"/>
    </source>
</evidence>
<evidence type="ECO:0000256" key="15">
    <source>
        <dbReference type="ARBA" id="ARBA00023204"/>
    </source>
</evidence>
<keyword evidence="12" id="KW-0832">Ubl conjugation</keyword>
<evidence type="ECO:0000256" key="18">
    <source>
        <dbReference type="ARBA" id="ARBA00044632"/>
    </source>
</evidence>
<evidence type="ECO:0000256" key="14">
    <source>
        <dbReference type="ARBA" id="ARBA00023053"/>
    </source>
</evidence>
<dbReference type="SUPFAM" id="SSF47802">
    <property type="entry name" value="DNA polymerase beta, N-terminal domain-like"/>
    <property type="match status" value="1"/>
</dbReference>
<dbReference type="InterPro" id="IPR010994">
    <property type="entry name" value="RuvA_2-like"/>
</dbReference>
<keyword evidence="9" id="KW-0548">Nucleotidyltransferase</keyword>
<dbReference type="GO" id="GO:0003887">
    <property type="term" value="F:DNA-directed DNA polymerase activity"/>
    <property type="evidence" value="ECO:0007669"/>
    <property type="project" value="UniProtKB-KW"/>
</dbReference>
<evidence type="ECO:0000256" key="12">
    <source>
        <dbReference type="ARBA" id="ARBA00022843"/>
    </source>
</evidence>
<comment type="subcellular location">
    <subcellularLocation>
        <location evidence="2">Cytoplasm</location>
    </subcellularLocation>
</comment>
<dbReference type="GO" id="GO:0140078">
    <property type="term" value="F:class I DNA-(apurinic or apyrimidinic site) endonuclease activity"/>
    <property type="evidence" value="ECO:0007669"/>
    <property type="project" value="UniProtKB-EC"/>
</dbReference>
<comment type="function">
    <text evidence="20">Repair polymerase that plays a key role in base-excision repair. During this process, the damaged base is excised by specific DNA glycosylases, the DNA backbone is nicked at the abasic site by an apurinic/apyrimidic (AP) endonuclease, and POLB removes 5'-deoxyribose-phosphate from the preincised AP site acting as a 5'-deoxyribose-phosphate lyase (5'-dRP lyase); through its DNA polymerase activity, it adds one nucleotide to the 3' end of the arising single-nucleotide gap. Conducts 'gap-filling' DNA synthesis in a stepwise distributive fashion rather than in a processive fashion as for other DNA polymerases. It is also able to cleave sugar-phosphate bonds 3' to an intact AP site, acting as an AP lyase.</text>
</comment>
<comment type="catalytic activity">
    <reaction evidence="18">
        <text>2'-deoxyribonucleotide-(2'-deoxyribose 5'-phosphate)-2'-deoxyribonucleotide-DNA = a 3'-end 2'-deoxyribonucleotide-(2,3-dehydro-2,3-deoxyribose 5'-phosphate)-DNA + a 5'-end 5'-phospho-2'-deoxyribonucleoside-DNA + H(+)</text>
        <dbReference type="Rhea" id="RHEA:66592"/>
        <dbReference type="Rhea" id="RHEA-COMP:13180"/>
        <dbReference type="Rhea" id="RHEA-COMP:16897"/>
        <dbReference type="Rhea" id="RHEA-COMP:17067"/>
        <dbReference type="ChEBI" id="CHEBI:15378"/>
        <dbReference type="ChEBI" id="CHEBI:136412"/>
        <dbReference type="ChEBI" id="CHEBI:157695"/>
        <dbReference type="ChEBI" id="CHEBI:167181"/>
        <dbReference type="EC" id="4.2.99.18"/>
    </reaction>
</comment>
<dbReference type="SUPFAM" id="SSF47781">
    <property type="entry name" value="RuvA domain 2-like"/>
    <property type="match status" value="1"/>
</dbReference>
<dbReference type="AlphaFoldDB" id="A0A1F8F357"/>
<dbReference type="Gene3D" id="1.10.150.20">
    <property type="entry name" value="5' to 3' exonuclease, C-terminal subdomain"/>
    <property type="match status" value="1"/>
</dbReference>
<dbReference type="CDD" id="cd00141">
    <property type="entry name" value="NT_POLXc"/>
    <property type="match status" value="1"/>
</dbReference>
<evidence type="ECO:0000256" key="9">
    <source>
        <dbReference type="ARBA" id="ARBA00022695"/>
    </source>
</evidence>
<dbReference type="PANTHER" id="PTHR36928:SF1">
    <property type="entry name" value="PHOSPHATASE YCDX-RELATED"/>
    <property type="match status" value="1"/>
</dbReference>
<dbReference type="Proteomes" id="UP000176834">
    <property type="component" value="Unassembled WGS sequence"/>
</dbReference>
<evidence type="ECO:0000256" key="21">
    <source>
        <dbReference type="ARBA" id="ARBA00049244"/>
    </source>
</evidence>
<dbReference type="NCBIfam" id="NF006375">
    <property type="entry name" value="PRK08609.1"/>
    <property type="match status" value="1"/>
</dbReference>
<dbReference type="Pfam" id="PF02811">
    <property type="entry name" value="PHP"/>
    <property type="match status" value="1"/>
</dbReference>
<comment type="catalytic activity">
    <reaction evidence="21">
        <text>DNA(n) + a 2'-deoxyribonucleoside 5'-triphosphate = DNA(n+1) + diphosphate</text>
        <dbReference type="Rhea" id="RHEA:22508"/>
        <dbReference type="Rhea" id="RHEA-COMP:17339"/>
        <dbReference type="Rhea" id="RHEA-COMP:17340"/>
        <dbReference type="ChEBI" id="CHEBI:33019"/>
        <dbReference type="ChEBI" id="CHEBI:61560"/>
        <dbReference type="ChEBI" id="CHEBI:173112"/>
        <dbReference type="EC" id="2.7.7.7"/>
    </reaction>
</comment>
<feature type="domain" description="Helix-hairpin-helix DNA-binding motif class 1" evidence="22">
    <location>
        <begin position="93"/>
        <end position="112"/>
    </location>
</feature>
<dbReference type="SUPFAM" id="SSF89550">
    <property type="entry name" value="PHP domain-like"/>
    <property type="match status" value="1"/>
</dbReference>
<dbReference type="InterPro" id="IPR022311">
    <property type="entry name" value="PolX-like"/>
</dbReference>
<dbReference type="InterPro" id="IPR050243">
    <property type="entry name" value="PHP_phosphatase"/>
</dbReference>
<dbReference type="PIRSF" id="PIRSF005047">
    <property type="entry name" value="UCP005047_YshC"/>
    <property type="match status" value="1"/>
</dbReference>
<dbReference type="Gene3D" id="3.20.20.140">
    <property type="entry name" value="Metal-dependent hydrolases"/>
    <property type="match status" value="1"/>
</dbReference>
<evidence type="ECO:0000259" key="22">
    <source>
        <dbReference type="SMART" id="SM00278"/>
    </source>
</evidence>
<dbReference type="GO" id="GO:0042578">
    <property type="term" value="F:phosphoric ester hydrolase activity"/>
    <property type="evidence" value="ECO:0007669"/>
    <property type="project" value="TreeGrafter"/>
</dbReference>
<dbReference type="GO" id="GO:0005829">
    <property type="term" value="C:cytosol"/>
    <property type="evidence" value="ECO:0007669"/>
    <property type="project" value="TreeGrafter"/>
</dbReference>
<dbReference type="GO" id="GO:0006281">
    <property type="term" value="P:DNA repair"/>
    <property type="evidence" value="ECO:0007669"/>
    <property type="project" value="UniProtKB-KW"/>
</dbReference>
<evidence type="ECO:0000259" key="24">
    <source>
        <dbReference type="SMART" id="SM00483"/>
    </source>
</evidence>
<dbReference type="SMART" id="SM00481">
    <property type="entry name" value="POLIIIAc"/>
    <property type="match status" value="1"/>
</dbReference>
<dbReference type="PRINTS" id="PR00870">
    <property type="entry name" value="DNAPOLXBETA"/>
</dbReference>
<dbReference type="EC" id="4.2.99.18" evidence="4"/>
<protein>
    <recommendedName>
        <fullName evidence="5">DNA polymerase beta</fullName>
        <ecNumber evidence="3">2.7.7.7</ecNumber>
        <ecNumber evidence="4">4.2.99.18</ecNumber>
    </recommendedName>
    <alternativeName>
        <fullName evidence="16">5'-deoxyribose-phosphate lyase</fullName>
    </alternativeName>
    <alternativeName>
        <fullName evidence="17">AP lyase</fullName>
    </alternativeName>
</protein>
<dbReference type="Gene3D" id="1.10.150.110">
    <property type="entry name" value="DNA polymerase beta, N-terminal domain-like"/>
    <property type="match status" value="1"/>
</dbReference>
<evidence type="ECO:0000256" key="17">
    <source>
        <dbReference type="ARBA" id="ARBA00035726"/>
    </source>
</evidence>
<dbReference type="SUPFAM" id="SSF81301">
    <property type="entry name" value="Nucleotidyltransferase"/>
    <property type="match status" value="1"/>
</dbReference>
<proteinExistence type="predicted"/>